<evidence type="ECO:0000256" key="2">
    <source>
        <dbReference type="SAM" id="Phobius"/>
    </source>
</evidence>
<evidence type="ECO:0000313" key="4">
    <source>
        <dbReference type="EMBL" id="CAD9875429.1"/>
    </source>
</evidence>
<dbReference type="SUPFAM" id="SSF103473">
    <property type="entry name" value="MFS general substrate transporter"/>
    <property type="match status" value="1"/>
</dbReference>
<accession>A0A7S2Y534</accession>
<dbReference type="Pfam" id="PF07690">
    <property type="entry name" value="MFS_1"/>
    <property type="match status" value="1"/>
</dbReference>
<dbReference type="GO" id="GO:0016020">
    <property type="term" value="C:membrane"/>
    <property type="evidence" value="ECO:0007669"/>
    <property type="project" value="UniProtKB-SubCell"/>
</dbReference>
<feature type="transmembrane region" description="Helical" evidence="2">
    <location>
        <begin position="20"/>
        <end position="36"/>
    </location>
</feature>
<gene>
    <name evidence="4" type="ORF">FJAP1339_LOCUS12341</name>
</gene>
<dbReference type="InterPro" id="IPR036259">
    <property type="entry name" value="MFS_trans_sf"/>
</dbReference>
<dbReference type="EMBL" id="HBHR01023986">
    <property type="protein sequence ID" value="CAD9875429.1"/>
    <property type="molecule type" value="Transcribed_RNA"/>
</dbReference>
<proteinExistence type="predicted"/>
<protein>
    <recommendedName>
        <fullName evidence="3">Major facilitator superfamily (MFS) profile domain-containing protein</fullName>
    </recommendedName>
</protein>
<reference evidence="4" key="1">
    <citation type="submission" date="2021-01" db="EMBL/GenBank/DDBJ databases">
        <authorList>
            <person name="Corre E."/>
            <person name="Pelletier E."/>
            <person name="Niang G."/>
            <person name="Scheremetjew M."/>
            <person name="Finn R."/>
            <person name="Kale V."/>
            <person name="Holt S."/>
            <person name="Cochrane G."/>
            <person name="Meng A."/>
            <person name="Brown T."/>
            <person name="Cohen L."/>
        </authorList>
    </citation>
    <scope>NUCLEOTIDE SEQUENCE</scope>
    <source>
        <strain evidence="4">CCMP1661</strain>
    </source>
</reference>
<evidence type="ECO:0000256" key="1">
    <source>
        <dbReference type="ARBA" id="ARBA00004141"/>
    </source>
</evidence>
<keyword evidence="2" id="KW-0472">Membrane</keyword>
<organism evidence="4">
    <name type="scientific">Fibrocapsa japonica</name>
    <dbReference type="NCBI Taxonomy" id="94617"/>
    <lineage>
        <taxon>Eukaryota</taxon>
        <taxon>Sar</taxon>
        <taxon>Stramenopiles</taxon>
        <taxon>Ochrophyta</taxon>
        <taxon>Raphidophyceae</taxon>
        <taxon>Chattonellales</taxon>
        <taxon>Chattonellaceae</taxon>
        <taxon>Fibrocapsa</taxon>
    </lineage>
</organism>
<name>A0A7S2Y534_9STRA</name>
<dbReference type="InterPro" id="IPR020846">
    <property type="entry name" value="MFS_dom"/>
</dbReference>
<evidence type="ECO:0000259" key="3">
    <source>
        <dbReference type="PROSITE" id="PS50850"/>
    </source>
</evidence>
<feature type="transmembrane region" description="Helical" evidence="2">
    <location>
        <begin position="43"/>
        <end position="64"/>
    </location>
</feature>
<feature type="domain" description="Major facilitator superfamily (MFS) profile" evidence="3">
    <location>
        <begin position="1"/>
        <end position="131"/>
    </location>
</feature>
<feature type="transmembrane region" description="Helical" evidence="2">
    <location>
        <begin position="106"/>
        <end position="125"/>
    </location>
</feature>
<comment type="subcellular location">
    <subcellularLocation>
        <location evidence="1">Membrane</location>
        <topology evidence="1">Multi-pass membrane protein</topology>
    </subcellularLocation>
</comment>
<dbReference type="InterPro" id="IPR011701">
    <property type="entry name" value="MFS"/>
</dbReference>
<dbReference type="GO" id="GO:0022857">
    <property type="term" value="F:transmembrane transporter activity"/>
    <property type="evidence" value="ECO:0007669"/>
    <property type="project" value="InterPro"/>
</dbReference>
<dbReference type="AlphaFoldDB" id="A0A7S2Y534"/>
<keyword evidence="2" id="KW-1133">Transmembrane helix</keyword>
<dbReference type="PROSITE" id="PS50850">
    <property type="entry name" value="MFS"/>
    <property type="match status" value="1"/>
</dbReference>
<keyword evidence="2" id="KW-0812">Transmembrane</keyword>
<feature type="transmembrane region" description="Helical" evidence="2">
    <location>
        <begin position="76"/>
        <end position="94"/>
    </location>
</feature>
<dbReference type="Gene3D" id="1.20.1250.20">
    <property type="entry name" value="MFS general substrate transporter like domains"/>
    <property type="match status" value="1"/>
</dbReference>
<sequence>MGRLFWGSLTDKFGYKGPYLAMVAFQTLMNIIYPYSTGSKTTFALGTCAIFFCLGGNLVLAPIISNAAFGKFGGAVYSYLFSAFGVASIIGGIITKKMIVKLGWDAVFRAMAAMSIFSFALASVFKPNPKE</sequence>